<dbReference type="Gene3D" id="3.40.50.150">
    <property type="entry name" value="Vaccinia Virus protein VP39"/>
    <property type="match status" value="1"/>
</dbReference>
<dbReference type="Proteomes" id="UP001227126">
    <property type="component" value="Unassembled WGS sequence"/>
</dbReference>
<name>A0ABT7FK65_9RHOB</name>
<keyword evidence="1" id="KW-0808">Transferase</keyword>
<protein>
    <submittedName>
        <fullName evidence="1">Class I SAM-dependent methyltransferase</fullName>
        <ecNumber evidence="1">2.1.1.-</ecNumber>
    </submittedName>
</protein>
<dbReference type="EMBL" id="JASNJE010000040">
    <property type="protein sequence ID" value="MDK3075532.1"/>
    <property type="molecule type" value="Genomic_DNA"/>
</dbReference>
<keyword evidence="2" id="KW-1185">Reference proteome</keyword>
<gene>
    <name evidence="1" type="ORF">QO034_20865</name>
</gene>
<dbReference type="InterPro" id="IPR029063">
    <property type="entry name" value="SAM-dependent_MTases_sf"/>
</dbReference>
<evidence type="ECO:0000313" key="2">
    <source>
        <dbReference type="Proteomes" id="UP001227126"/>
    </source>
</evidence>
<organism evidence="1 2">
    <name type="scientific">Sedimentitalea xiamensis</name>
    <dbReference type="NCBI Taxonomy" id="3050037"/>
    <lineage>
        <taxon>Bacteria</taxon>
        <taxon>Pseudomonadati</taxon>
        <taxon>Pseudomonadota</taxon>
        <taxon>Alphaproteobacteria</taxon>
        <taxon>Rhodobacterales</taxon>
        <taxon>Paracoccaceae</taxon>
        <taxon>Sedimentitalea</taxon>
    </lineage>
</organism>
<keyword evidence="1" id="KW-0489">Methyltransferase</keyword>
<dbReference type="GO" id="GO:0032259">
    <property type="term" value="P:methylation"/>
    <property type="evidence" value="ECO:0007669"/>
    <property type="project" value="UniProtKB-KW"/>
</dbReference>
<dbReference type="RefSeq" id="WP_284487456.1">
    <property type="nucleotide sequence ID" value="NZ_JASNJE010000040.1"/>
</dbReference>
<reference evidence="1 2" key="1">
    <citation type="submission" date="2023-05" db="EMBL/GenBank/DDBJ databases">
        <title>Sedimentitalea sp. nov. JM2-8.</title>
        <authorList>
            <person name="Huang J."/>
        </authorList>
    </citation>
    <scope>NUCLEOTIDE SEQUENCE [LARGE SCALE GENOMIC DNA]</scope>
    <source>
        <strain evidence="1 2">JM2-8</strain>
    </source>
</reference>
<dbReference type="GO" id="GO:0008168">
    <property type="term" value="F:methyltransferase activity"/>
    <property type="evidence" value="ECO:0007669"/>
    <property type="project" value="UniProtKB-KW"/>
</dbReference>
<dbReference type="Pfam" id="PF13578">
    <property type="entry name" value="Methyltransf_24"/>
    <property type="match status" value="1"/>
</dbReference>
<proteinExistence type="predicted"/>
<sequence length="218" mass="24839">MIGDIIASSDEEFRSRSFLLSKILEFGLSRQPWGQMTPWLDHMNSSPFGIQQIPTEFVDYLMTVAKLGIRTAAEIGVFWGGSSYVAAAVLQRANPELVYSMIDIQDRLVAFDRFSQLLNLRKCAPNTSDDFAHQEFDYVFIDGDHTYMGAKKDYLNLGRHARKAVAFHDIHAHEYDKHNGGTVRFWNEVKASSAARNAVYEFAHNEKRWMGIGLIVRT</sequence>
<dbReference type="SUPFAM" id="SSF53335">
    <property type="entry name" value="S-adenosyl-L-methionine-dependent methyltransferases"/>
    <property type="match status" value="1"/>
</dbReference>
<accession>A0ABT7FK65</accession>
<evidence type="ECO:0000313" key="1">
    <source>
        <dbReference type="EMBL" id="MDK3075532.1"/>
    </source>
</evidence>
<dbReference type="EC" id="2.1.1.-" evidence="1"/>
<comment type="caution">
    <text evidence="1">The sequence shown here is derived from an EMBL/GenBank/DDBJ whole genome shotgun (WGS) entry which is preliminary data.</text>
</comment>